<dbReference type="EC" id="2.7.11.1" evidence="1"/>
<evidence type="ECO:0000256" key="5">
    <source>
        <dbReference type="ARBA" id="ARBA00022777"/>
    </source>
</evidence>
<dbReference type="InterPro" id="IPR057929">
    <property type="entry name" value="RamC_N"/>
</dbReference>
<dbReference type="PROSITE" id="PS50011">
    <property type="entry name" value="PROTEIN_KINASE_DOM"/>
    <property type="match status" value="1"/>
</dbReference>
<dbReference type="AlphaFoldDB" id="A0A0N7F4Q8"/>
<dbReference type="PANTHER" id="PTHR43289:SF6">
    <property type="entry name" value="SERINE_THREONINE-PROTEIN KINASE NEKL-3"/>
    <property type="match status" value="1"/>
</dbReference>
<dbReference type="GO" id="GO:0005524">
    <property type="term" value="F:ATP binding"/>
    <property type="evidence" value="ECO:0007669"/>
    <property type="project" value="UniProtKB-KW"/>
</dbReference>
<dbReference type="KEGG" id="kphy:AOZ06_39280"/>
<dbReference type="InterPro" id="IPR058053">
    <property type="entry name" value="RamC_C"/>
</dbReference>
<evidence type="ECO:0000313" key="9">
    <source>
        <dbReference type="Proteomes" id="UP000063699"/>
    </source>
</evidence>
<evidence type="ECO:0000256" key="3">
    <source>
        <dbReference type="ARBA" id="ARBA00022679"/>
    </source>
</evidence>
<dbReference type="SUPFAM" id="SSF158745">
    <property type="entry name" value="LanC-like"/>
    <property type="match status" value="1"/>
</dbReference>
<reference evidence="8 9" key="1">
    <citation type="submission" date="2015-07" db="EMBL/GenBank/DDBJ databases">
        <title>Genome sequencing of Kibdelosporangium phytohabitans.</title>
        <authorList>
            <person name="Qin S."/>
            <person name="Xing K."/>
        </authorList>
    </citation>
    <scope>NUCLEOTIDE SEQUENCE [LARGE SCALE GENOMIC DNA]</scope>
    <source>
        <strain evidence="8 9">KLBMP1111</strain>
    </source>
</reference>
<dbReference type="PANTHER" id="PTHR43289">
    <property type="entry name" value="MITOGEN-ACTIVATED PROTEIN KINASE KINASE KINASE 20-RELATED"/>
    <property type="match status" value="1"/>
</dbReference>
<dbReference type="SUPFAM" id="SSF56112">
    <property type="entry name" value="Protein kinase-like (PK-like)"/>
    <property type="match status" value="1"/>
</dbReference>
<dbReference type="Pfam" id="PF25816">
    <property type="entry name" value="RamC_N"/>
    <property type="match status" value="1"/>
</dbReference>
<dbReference type="InterPro" id="IPR011009">
    <property type="entry name" value="Kinase-like_dom_sf"/>
</dbReference>
<evidence type="ECO:0000313" key="8">
    <source>
        <dbReference type="EMBL" id="ALG12111.1"/>
    </source>
</evidence>
<dbReference type="GO" id="GO:0031179">
    <property type="term" value="P:peptide modification"/>
    <property type="evidence" value="ECO:0007669"/>
    <property type="project" value="InterPro"/>
</dbReference>
<keyword evidence="4" id="KW-0547">Nucleotide-binding</keyword>
<keyword evidence="6" id="KW-0067">ATP-binding</keyword>
<dbReference type="SMART" id="SM01260">
    <property type="entry name" value="LANC_like"/>
    <property type="match status" value="1"/>
</dbReference>
<evidence type="ECO:0000256" key="1">
    <source>
        <dbReference type="ARBA" id="ARBA00012513"/>
    </source>
</evidence>
<evidence type="ECO:0000256" key="6">
    <source>
        <dbReference type="ARBA" id="ARBA00022840"/>
    </source>
</evidence>
<keyword evidence="5" id="KW-0418">Kinase</keyword>
<dbReference type="CDD" id="cd04791">
    <property type="entry name" value="LanC_SerThrkinase"/>
    <property type="match status" value="1"/>
</dbReference>
<evidence type="ECO:0000256" key="2">
    <source>
        <dbReference type="ARBA" id="ARBA00022527"/>
    </source>
</evidence>
<dbReference type="NCBIfam" id="NF038151">
    <property type="entry name" value="lanthi_synth_III"/>
    <property type="match status" value="1"/>
</dbReference>
<dbReference type="InterPro" id="IPR000719">
    <property type="entry name" value="Prot_kinase_dom"/>
</dbReference>
<sequence>MDTRYEQFCLADRFFYDAPARTETHGERFADGRDLPGGWIIERDDVWTMLAPPDNELPPQGWKIHVAATLGNAAGLLDEVWGYCVPRRVPFKFLTDMTAVLLRNTKYADRSGSGKFVTIYPANNDELELILNELGAVLAGSDGPYILSDVRWGEGPLHVRYGGFAERYCRVGGELALAVAEPSGRLVPDKRGSGFYLPDWVDVPEFLRKCVADRTAPETPHEFPFQIERALHHSNGGGVYLATDTRTGDKVVLKEARPHAGLDAHGHDAIRRLERERQFLEKLNGSGVTPELYGTFTCWEHKFLIEEYIEGETLAQAYVARFPLIHPDVTDEQVAEYAEWAQAVLDRVRDGVRVLHRTGIVFGDLHPHNVMVRQDGQVRFIDLELASEMADAMPSALGAPGYAAPDGRGGADADLYALASLRLSLFLPLTAVLPFDAAKAGMLVTSIERRFPIRPGFFADTIDVLRDRRSACVATNRAARLANELDSDELNWPALRDSVRDGILASATPDRADRLFPGDIEQFNHNGLGLAYGAAGVLYALARAGAGQYPDHEQWLIEAALRDRNTRCVGLYDGLHGIAYALAELGRTEDALRVFRLAMTAPLDQLSASLFGGLAGIGLNLLYFADHSGDRTLVAQAVDIGERLASGTTAEDPVSRAGLMHGPSGQALLHIRLFEVTGDDRHLANAETMIARDLAECVAVPDGTMQMNEGWRVMPYVATGSAGTGLAIHEFLRHRDHAEFAECLNGIRRAAEPEFVICSGLFNGRAGLIAFLSRLSTSVPGLRPVIDRHMRRLSWHVVSYQGHAAFPGDQLMRLSTDLATGSAGVLLAMNDALGCRPAAFPW</sequence>
<keyword evidence="3" id="KW-0808">Transferase</keyword>
<protein>
    <recommendedName>
        <fullName evidence="1">non-specific serine/threonine protein kinase</fullName>
        <ecNumber evidence="1">2.7.11.1</ecNumber>
    </recommendedName>
</protein>
<dbReference type="GO" id="GO:0004674">
    <property type="term" value="F:protein serine/threonine kinase activity"/>
    <property type="evidence" value="ECO:0007669"/>
    <property type="project" value="UniProtKB-KW"/>
</dbReference>
<dbReference type="InterPro" id="IPR053524">
    <property type="entry name" value="Aerial_hyphae_peptide-synth"/>
</dbReference>
<dbReference type="InterPro" id="IPR007822">
    <property type="entry name" value="LANC-like"/>
</dbReference>
<dbReference type="Gene3D" id="1.10.510.10">
    <property type="entry name" value="Transferase(Phosphotransferase) domain 1"/>
    <property type="match status" value="1"/>
</dbReference>
<evidence type="ECO:0000259" key="7">
    <source>
        <dbReference type="PROSITE" id="PS50011"/>
    </source>
</evidence>
<name>A0A0N7F4Q8_9PSEU</name>
<accession>A0A0N7F4Q8</accession>
<dbReference type="STRING" id="860235.AOZ06_39280"/>
<keyword evidence="9" id="KW-1185">Reference proteome</keyword>
<proteinExistence type="predicted"/>
<feature type="domain" description="Protein kinase" evidence="7">
    <location>
        <begin position="225"/>
        <end position="528"/>
    </location>
</feature>
<gene>
    <name evidence="8" type="ORF">AOZ06_39280</name>
</gene>
<evidence type="ECO:0000256" key="4">
    <source>
        <dbReference type="ARBA" id="ARBA00022741"/>
    </source>
</evidence>
<dbReference type="SMART" id="SM00220">
    <property type="entry name" value="S_TKc"/>
    <property type="match status" value="1"/>
</dbReference>
<dbReference type="EMBL" id="CP012752">
    <property type="protein sequence ID" value="ALG12111.1"/>
    <property type="molecule type" value="Genomic_DNA"/>
</dbReference>
<organism evidence="8 9">
    <name type="scientific">Kibdelosporangium phytohabitans</name>
    <dbReference type="NCBI Taxonomy" id="860235"/>
    <lineage>
        <taxon>Bacteria</taxon>
        <taxon>Bacillati</taxon>
        <taxon>Actinomycetota</taxon>
        <taxon>Actinomycetes</taxon>
        <taxon>Pseudonocardiales</taxon>
        <taxon>Pseudonocardiaceae</taxon>
        <taxon>Kibdelosporangium</taxon>
    </lineage>
</organism>
<keyword evidence="2" id="KW-0723">Serine/threonine-protein kinase</keyword>
<dbReference type="Gene3D" id="1.50.10.20">
    <property type="match status" value="1"/>
</dbReference>
<dbReference type="Pfam" id="PF00069">
    <property type="entry name" value="Pkinase"/>
    <property type="match status" value="1"/>
</dbReference>
<dbReference type="Proteomes" id="UP000063699">
    <property type="component" value="Chromosome"/>
</dbReference>